<dbReference type="Proteomes" id="UP000886785">
    <property type="component" value="Unassembled WGS sequence"/>
</dbReference>
<reference evidence="1" key="2">
    <citation type="journal article" date="2021" name="PeerJ">
        <title>Extensive microbial diversity within the chicken gut microbiome revealed by metagenomics and culture.</title>
        <authorList>
            <person name="Gilroy R."/>
            <person name="Ravi A."/>
            <person name="Getino M."/>
            <person name="Pursley I."/>
            <person name="Horton D.L."/>
            <person name="Alikhan N.F."/>
            <person name="Baker D."/>
            <person name="Gharbi K."/>
            <person name="Hall N."/>
            <person name="Watson M."/>
            <person name="Adriaenssens E.M."/>
            <person name="Foster-Nyarko E."/>
            <person name="Jarju S."/>
            <person name="Secka A."/>
            <person name="Antonio M."/>
            <person name="Oren A."/>
            <person name="Chaudhuri R.R."/>
            <person name="La Ragione R."/>
            <person name="Hildebrand F."/>
            <person name="Pallen M.J."/>
        </authorList>
    </citation>
    <scope>NUCLEOTIDE SEQUENCE</scope>
    <source>
        <strain evidence="1">ChiSjej1B19-7085</strain>
    </source>
</reference>
<proteinExistence type="predicted"/>
<gene>
    <name evidence="1" type="ORF">IAA54_09450</name>
</gene>
<name>A0A9D1DRS0_9FIRM</name>
<sequence>MEQILQTKPLDKYSENIPSYYKEYLSQGIDLDDLIFGAEEWLPSER</sequence>
<accession>A0A9D1DRS0</accession>
<organism evidence="1 2">
    <name type="scientific">Candidatus Gallacutalibacter pullicola</name>
    <dbReference type="NCBI Taxonomy" id="2840830"/>
    <lineage>
        <taxon>Bacteria</taxon>
        <taxon>Bacillati</taxon>
        <taxon>Bacillota</taxon>
        <taxon>Clostridia</taxon>
        <taxon>Eubacteriales</taxon>
        <taxon>Candidatus Gallacutalibacter</taxon>
    </lineage>
</organism>
<dbReference type="AlphaFoldDB" id="A0A9D1DRS0"/>
<evidence type="ECO:0000313" key="1">
    <source>
        <dbReference type="EMBL" id="HIR57884.1"/>
    </source>
</evidence>
<comment type="caution">
    <text evidence="1">The sequence shown here is derived from an EMBL/GenBank/DDBJ whole genome shotgun (WGS) entry which is preliminary data.</text>
</comment>
<dbReference type="EMBL" id="DVHF01000112">
    <property type="protein sequence ID" value="HIR57884.1"/>
    <property type="molecule type" value="Genomic_DNA"/>
</dbReference>
<reference evidence="1" key="1">
    <citation type="submission" date="2020-10" db="EMBL/GenBank/DDBJ databases">
        <authorList>
            <person name="Gilroy R."/>
        </authorList>
    </citation>
    <scope>NUCLEOTIDE SEQUENCE</scope>
    <source>
        <strain evidence="1">ChiSjej1B19-7085</strain>
    </source>
</reference>
<protein>
    <submittedName>
        <fullName evidence="1">Uncharacterized protein</fullName>
    </submittedName>
</protein>
<evidence type="ECO:0000313" key="2">
    <source>
        <dbReference type="Proteomes" id="UP000886785"/>
    </source>
</evidence>